<gene>
    <name evidence="1" type="ORF">BLA29_003063</name>
</gene>
<reference evidence="1 2" key="1">
    <citation type="submission" date="2017-03" db="EMBL/GenBank/DDBJ databases">
        <title>Genome Survey of Euroglyphus maynei.</title>
        <authorList>
            <person name="Arlian L.G."/>
            <person name="Morgan M.S."/>
            <person name="Rider S.D."/>
        </authorList>
    </citation>
    <scope>NUCLEOTIDE SEQUENCE [LARGE SCALE GENOMIC DNA]</scope>
    <source>
        <strain evidence="1">Arlian Lab</strain>
        <tissue evidence="1">Whole body</tissue>
    </source>
</reference>
<evidence type="ECO:0000313" key="1">
    <source>
        <dbReference type="EMBL" id="OTF74977.1"/>
    </source>
</evidence>
<organism evidence="1 2">
    <name type="scientific">Euroglyphus maynei</name>
    <name type="common">Mayne's house dust mite</name>
    <dbReference type="NCBI Taxonomy" id="6958"/>
    <lineage>
        <taxon>Eukaryota</taxon>
        <taxon>Metazoa</taxon>
        <taxon>Ecdysozoa</taxon>
        <taxon>Arthropoda</taxon>
        <taxon>Chelicerata</taxon>
        <taxon>Arachnida</taxon>
        <taxon>Acari</taxon>
        <taxon>Acariformes</taxon>
        <taxon>Sarcoptiformes</taxon>
        <taxon>Astigmata</taxon>
        <taxon>Psoroptidia</taxon>
        <taxon>Analgoidea</taxon>
        <taxon>Pyroglyphidae</taxon>
        <taxon>Pyroglyphinae</taxon>
        <taxon>Euroglyphus</taxon>
    </lineage>
</organism>
<evidence type="ECO:0000313" key="2">
    <source>
        <dbReference type="Proteomes" id="UP000194236"/>
    </source>
</evidence>
<dbReference type="Proteomes" id="UP000194236">
    <property type="component" value="Unassembled WGS sequence"/>
</dbReference>
<proteinExistence type="predicted"/>
<name>A0A1Y3B444_EURMA</name>
<keyword evidence="2" id="KW-1185">Reference proteome</keyword>
<dbReference type="AlphaFoldDB" id="A0A1Y3B444"/>
<dbReference type="EMBL" id="MUJZ01044316">
    <property type="protein sequence ID" value="OTF74977.1"/>
    <property type="molecule type" value="Genomic_DNA"/>
</dbReference>
<comment type="caution">
    <text evidence="1">The sequence shown here is derived from an EMBL/GenBank/DDBJ whole genome shotgun (WGS) entry which is preliminary data.</text>
</comment>
<accession>A0A1Y3B444</accession>
<sequence length="126" mass="15798">MPIDSEYYYYYYYHHHSHPNYFHQHHIYANNNTNVHQIIKPAESNHQQQQQRQRKYLHFKNSTEYNNKISIFFNRLRQRPADRRLFFSFNQLLLSLVAPRLMRYQFDMMCYPNCFVNYLCQHLQIQ</sequence>
<protein>
    <submittedName>
        <fullName evidence="1">Uncharacterized protein</fullName>
    </submittedName>
</protein>